<dbReference type="RefSeq" id="XP_020049693.1">
    <property type="nucleotide sequence ID" value="XM_020194257.1"/>
</dbReference>
<gene>
    <name evidence="2" type="ORF">ASCRUDRAFT_78505</name>
</gene>
<protein>
    <submittedName>
        <fullName evidence="2">Uncharacterized protein</fullName>
    </submittedName>
</protein>
<keyword evidence="1" id="KW-0812">Transmembrane</keyword>
<feature type="transmembrane region" description="Helical" evidence="1">
    <location>
        <begin position="155"/>
        <end position="176"/>
    </location>
</feature>
<organism evidence="2 3">
    <name type="scientific">Ascoidea rubescens DSM 1968</name>
    <dbReference type="NCBI Taxonomy" id="1344418"/>
    <lineage>
        <taxon>Eukaryota</taxon>
        <taxon>Fungi</taxon>
        <taxon>Dikarya</taxon>
        <taxon>Ascomycota</taxon>
        <taxon>Saccharomycotina</taxon>
        <taxon>Saccharomycetes</taxon>
        <taxon>Ascoideaceae</taxon>
        <taxon>Ascoidea</taxon>
    </lineage>
</organism>
<dbReference type="PANTHER" id="PTHR28092">
    <property type="entry name" value="FACTOR-INDUCED GENE 1 PROTEIN"/>
    <property type="match status" value="1"/>
</dbReference>
<dbReference type="InterPro" id="IPR033481">
    <property type="entry name" value="Dni1/Fig1"/>
</dbReference>
<keyword evidence="1" id="KW-0472">Membrane</keyword>
<accession>A0A1D2VP60</accession>
<name>A0A1D2VP60_9ASCO</name>
<sequence>MEGFPGGQFPTNVFADNNVKASRLERLNELKISSIRPRHYAVFFLLIYIIFECIVIGSSITSGTSSTYVIRLNYNSFSNTARFYPDAVTKVEVRVGYFSSCLKASNNETTSGWSCGDNEPRLLEINRNFEPDSTPNQDLLNFIQLTATKFREECLTPYILLVSILLSFFTIVLFAFVSPTSQPKMYQFSTGICYIGFSLALVAAVWQETNVLTGKILMASMEDDYFGLETNAGVSARVLIWFGVALLLVSCFALGFLAIKGKVAHETSRSIEKDFGGPSLGGPVGGNTTLNILNSTF</sequence>
<evidence type="ECO:0000313" key="3">
    <source>
        <dbReference type="Proteomes" id="UP000095038"/>
    </source>
</evidence>
<evidence type="ECO:0000313" key="2">
    <source>
        <dbReference type="EMBL" id="ODV63386.1"/>
    </source>
</evidence>
<reference evidence="3" key="1">
    <citation type="submission" date="2016-05" db="EMBL/GenBank/DDBJ databases">
        <title>Comparative genomics of biotechnologically important yeasts.</title>
        <authorList>
            <consortium name="DOE Joint Genome Institute"/>
            <person name="Riley R."/>
            <person name="Haridas S."/>
            <person name="Wolfe K.H."/>
            <person name="Lopes M.R."/>
            <person name="Hittinger C.T."/>
            <person name="Goker M."/>
            <person name="Salamov A."/>
            <person name="Wisecaver J."/>
            <person name="Long T.M."/>
            <person name="Aerts A.L."/>
            <person name="Barry K."/>
            <person name="Choi C."/>
            <person name="Clum A."/>
            <person name="Coughlan A.Y."/>
            <person name="Deshpande S."/>
            <person name="Douglass A.P."/>
            <person name="Hanson S.J."/>
            <person name="Klenk H.-P."/>
            <person name="Labutti K."/>
            <person name="Lapidus A."/>
            <person name="Lindquist E."/>
            <person name="Lipzen A."/>
            <person name="Meier-Kolthoff J.P."/>
            <person name="Ohm R.A."/>
            <person name="Otillar R.P."/>
            <person name="Pangilinan J."/>
            <person name="Peng Y."/>
            <person name="Rokas A."/>
            <person name="Rosa C.A."/>
            <person name="Scheuner C."/>
            <person name="Sibirny A.A."/>
            <person name="Slot J.C."/>
            <person name="Stielow J.B."/>
            <person name="Sun H."/>
            <person name="Kurtzman C.P."/>
            <person name="Blackwell M."/>
            <person name="Grigoriev I.V."/>
            <person name="Jeffries T.W."/>
        </authorList>
    </citation>
    <scope>NUCLEOTIDE SEQUENCE [LARGE SCALE GENOMIC DNA]</scope>
    <source>
        <strain evidence="3">DSM 1968</strain>
    </source>
</reference>
<feature type="transmembrane region" description="Helical" evidence="1">
    <location>
        <begin position="40"/>
        <end position="60"/>
    </location>
</feature>
<dbReference type="GO" id="GO:0000747">
    <property type="term" value="P:conjugation with cellular fusion"/>
    <property type="evidence" value="ECO:0007669"/>
    <property type="project" value="TreeGrafter"/>
</dbReference>
<evidence type="ECO:0000256" key="1">
    <source>
        <dbReference type="SAM" id="Phobius"/>
    </source>
</evidence>
<dbReference type="InParanoid" id="A0A1D2VP60"/>
<dbReference type="AlphaFoldDB" id="A0A1D2VP60"/>
<dbReference type="GO" id="GO:0043332">
    <property type="term" value="C:mating projection tip"/>
    <property type="evidence" value="ECO:0007669"/>
    <property type="project" value="TreeGrafter"/>
</dbReference>
<dbReference type="Proteomes" id="UP000095038">
    <property type="component" value="Unassembled WGS sequence"/>
</dbReference>
<dbReference type="GeneID" id="30967893"/>
<feature type="transmembrane region" description="Helical" evidence="1">
    <location>
        <begin position="238"/>
        <end position="259"/>
    </location>
</feature>
<keyword evidence="3" id="KW-1185">Reference proteome</keyword>
<proteinExistence type="predicted"/>
<keyword evidence="1" id="KW-1133">Transmembrane helix</keyword>
<dbReference type="Pfam" id="PF12351">
    <property type="entry name" value="Fig1"/>
    <property type="match status" value="1"/>
</dbReference>
<dbReference type="STRING" id="1344418.A0A1D2VP60"/>
<dbReference type="OrthoDB" id="3550957at2759"/>
<feature type="transmembrane region" description="Helical" evidence="1">
    <location>
        <begin position="188"/>
        <end position="206"/>
    </location>
</feature>
<dbReference type="PANTHER" id="PTHR28092:SF1">
    <property type="entry name" value="FACTOR-INDUCED GENE 1 PROTEIN"/>
    <property type="match status" value="1"/>
</dbReference>
<dbReference type="EMBL" id="KV454475">
    <property type="protein sequence ID" value="ODV63386.1"/>
    <property type="molecule type" value="Genomic_DNA"/>
</dbReference>
<dbReference type="GO" id="GO:0016020">
    <property type="term" value="C:membrane"/>
    <property type="evidence" value="ECO:0007669"/>
    <property type="project" value="InterPro"/>
</dbReference>